<feature type="transmembrane region" description="Helical" evidence="11">
    <location>
        <begin position="223"/>
        <end position="240"/>
    </location>
</feature>
<evidence type="ECO:0000256" key="2">
    <source>
        <dbReference type="ARBA" id="ARBA00004687"/>
    </source>
</evidence>
<evidence type="ECO:0000256" key="10">
    <source>
        <dbReference type="SAM" id="MobiDB-lite"/>
    </source>
</evidence>
<evidence type="ECO:0000313" key="13">
    <source>
        <dbReference type="Proteomes" id="UP001501326"/>
    </source>
</evidence>
<feature type="transmembrane region" description="Helical" evidence="11">
    <location>
        <begin position="36"/>
        <end position="58"/>
    </location>
</feature>
<feature type="transmembrane region" description="Helical" evidence="11">
    <location>
        <begin position="125"/>
        <end position="158"/>
    </location>
</feature>
<evidence type="ECO:0000256" key="3">
    <source>
        <dbReference type="ARBA" id="ARBA00022502"/>
    </source>
</evidence>
<dbReference type="PANTHER" id="PTHR12468:SF2">
    <property type="entry name" value="GPI MANNOSYLTRANSFERASE 2"/>
    <property type="match status" value="1"/>
</dbReference>
<accession>A0ABN3UJ36</accession>
<feature type="transmembrane region" description="Helical" evidence="11">
    <location>
        <begin position="252"/>
        <end position="272"/>
    </location>
</feature>
<evidence type="ECO:0000256" key="4">
    <source>
        <dbReference type="ARBA" id="ARBA00022676"/>
    </source>
</evidence>
<dbReference type="PANTHER" id="PTHR12468">
    <property type="entry name" value="GPI MANNOSYLTRANSFERASE 2"/>
    <property type="match status" value="1"/>
</dbReference>
<feature type="transmembrane region" description="Helical" evidence="11">
    <location>
        <begin position="347"/>
        <end position="362"/>
    </location>
</feature>
<organism evidence="12 13">
    <name type="scientific">Pedococcus aerophilus</name>
    <dbReference type="NCBI Taxonomy" id="436356"/>
    <lineage>
        <taxon>Bacteria</taxon>
        <taxon>Bacillati</taxon>
        <taxon>Actinomycetota</taxon>
        <taxon>Actinomycetes</taxon>
        <taxon>Micrococcales</taxon>
        <taxon>Intrasporangiaceae</taxon>
        <taxon>Pedococcus</taxon>
    </lineage>
</organism>
<evidence type="ECO:0000256" key="7">
    <source>
        <dbReference type="ARBA" id="ARBA00022824"/>
    </source>
</evidence>
<reference evidence="12 13" key="1">
    <citation type="journal article" date="2019" name="Int. J. Syst. Evol. Microbiol.">
        <title>The Global Catalogue of Microorganisms (GCM) 10K type strain sequencing project: providing services to taxonomists for standard genome sequencing and annotation.</title>
        <authorList>
            <consortium name="The Broad Institute Genomics Platform"/>
            <consortium name="The Broad Institute Genome Sequencing Center for Infectious Disease"/>
            <person name="Wu L."/>
            <person name="Ma J."/>
        </authorList>
    </citation>
    <scope>NUCLEOTIDE SEQUENCE [LARGE SCALE GENOMIC DNA]</scope>
    <source>
        <strain evidence="12 13">JCM 16378</strain>
    </source>
</reference>
<evidence type="ECO:0008006" key="14">
    <source>
        <dbReference type="Google" id="ProtNLM"/>
    </source>
</evidence>
<evidence type="ECO:0000256" key="6">
    <source>
        <dbReference type="ARBA" id="ARBA00022692"/>
    </source>
</evidence>
<feature type="transmembrane region" description="Helical" evidence="11">
    <location>
        <begin position="395"/>
        <end position="415"/>
    </location>
</feature>
<keyword evidence="3" id="KW-0337">GPI-anchor biosynthesis</keyword>
<evidence type="ECO:0000256" key="8">
    <source>
        <dbReference type="ARBA" id="ARBA00022989"/>
    </source>
</evidence>
<comment type="subcellular location">
    <subcellularLocation>
        <location evidence="1">Endoplasmic reticulum membrane</location>
        <topology evidence="1">Multi-pass membrane protein</topology>
    </subcellularLocation>
</comment>
<keyword evidence="8 11" id="KW-1133">Transmembrane helix</keyword>
<comment type="pathway">
    <text evidence="2">Glycolipid biosynthesis; glycosylphosphatidylinositol-anchor biosynthesis.</text>
</comment>
<proteinExistence type="predicted"/>
<feature type="region of interest" description="Disordered" evidence="10">
    <location>
        <begin position="1"/>
        <end position="26"/>
    </location>
</feature>
<dbReference type="EMBL" id="BAAARN010000001">
    <property type="protein sequence ID" value="GAA2733841.1"/>
    <property type="molecule type" value="Genomic_DNA"/>
</dbReference>
<feature type="transmembrane region" description="Helical" evidence="11">
    <location>
        <begin position="368"/>
        <end position="388"/>
    </location>
</feature>
<feature type="transmembrane region" description="Helical" evidence="11">
    <location>
        <begin position="170"/>
        <end position="203"/>
    </location>
</feature>
<keyword evidence="5" id="KW-0808">Transferase</keyword>
<dbReference type="RefSeq" id="WP_344191298.1">
    <property type="nucleotide sequence ID" value="NZ_BAAARN010000001.1"/>
</dbReference>
<evidence type="ECO:0000256" key="11">
    <source>
        <dbReference type="SAM" id="Phobius"/>
    </source>
</evidence>
<dbReference type="Proteomes" id="UP001501326">
    <property type="component" value="Unassembled WGS sequence"/>
</dbReference>
<feature type="transmembrane region" description="Helical" evidence="11">
    <location>
        <begin position="318"/>
        <end position="340"/>
    </location>
</feature>
<evidence type="ECO:0000256" key="1">
    <source>
        <dbReference type="ARBA" id="ARBA00004477"/>
    </source>
</evidence>
<dbReference type="InterPro" id="IPR007315">
    <property type="entry name" value="PIG-V/Gpi18"/>
</dbReference>
<sequence>MTSPAGSPDTGRDTRPAATSVGTDRRRRGPAFARSLTVKVALTYLVLRAVSALLLVLASRDQDVMLDWTGPTVEPIDMTVLWDGSWYRNVALQGYPDPLPVDQTTGRVTQNAWAFYPLFPLLARMLMAATGLGFPVVASTLALVAGLGASILMARLLAEKVGDRVALGAVAVWAAFPASVSLQLAYTESLAMLVLCALLWALVRRSWGMVAGLSLLLGLTRPIAVPVVLVVAVSVLLLWRRRRQQNVTRGELLAALAALGTSAVGAVLWPLIAWQVTGSRSAYTDTMAAWRAGGEITPLKPWLGMSQWAFRDFDGAAVYGPVGLAALVTTIVVLTCGPWATRLGPELRVWCLAYPAYLAFVLDPFTSIFRYALPLFPLLVVVLGGGWLDRVARHLAVRVGFLVVAGTVGQAAWIWKLLVYHPPSDYPP</sequence>
<keyword evidence="7" id="KW-0256">Endoplasmic reticulum</keyword>
<keyword evidence="13" id="KW-1185">Reference proteome</keyword>
<comment type="caution">
    <text evidence="12">The sequence shown here is derived from an EMBL/GenBank/DDBJ whole genome shotgun (WGS) entry which is preliminary data.</text>
</comment>
<keyword evidence="4" id="KW-0328">Glycosyltransferase</keyword>
<protein>
    <recommendedName>
        <fullName evidence="14">Integral membrane protein</fullName>
    </recommendedName>
</protein>
<gene>
    <name evidence="12" type="ORF">GCM10009867_12620</name>
</gene>
<evidence type="ECO:0000313" key="12">
    <source>
        <dbReference type="EMBL" id="GAA2733841.1"/>
    </source>
</evidence>
<evidence type="ECO:0000256" key="9">
    <source>
        <dbReference type="ARBA" id="ARBA00023136"/>
    </source>
</evidence>
<keyword evidence="6 11" id="KW-0812">Transmembrane</keyword>
<name>A0ABN3UJ36_9MICO</name>
<keyword evidence="9 11" id="KW-0472">Membrane</keyword>
<evidence type="ECO:0000256" key="5">
    <source>
        <dbReference type="ARBA" id="ARBA00022679"/>
    </source>
</evidence>